<keyword evidence="2" id="KW-0812">Transmembrane</keyword>
<feature type="transmembrane region" description="Helical" evidence="2">
    <location>
        <begin position="126"/>
        <end position="145"/>
    </location>
</feature>
<evidence type="ECO:0000313" key="3">
    <source>
        <dbReference type="EMBL" id="NEB18998.1"/>
    </source>
</evidence>
<comment type="caution">
    <text evidence="3">The sequence shown here is derived from an EMBL/GenBank/DDBJ whole genome shotgun (WGS) entry which is preliminary data.</text>
</comment>
<evidence type="ECO:0000256" key="1">
    <source>
        <dbReference type="SAM" id="MobiDB-lite"/>
    </source>
</evidence>
<keyword evidence="3" id="KW-0723">Serine/threonine-protein kinase</keyword>
<evidence type="ECO:0000313" key="4">
    <source>
        <dbReference type="Proteomes" id="UP000469545"/>
    </source>
</evidence>
<protein>
    <submittedName>
        <fullName evidence="3">Serine/threonine protein kinase</fullName>
    </submittedName>
</protein>
<keyword evidence="3" id="KW-0808">Transferase</keyword>
<dbReference type="EMBL" id="JAAGMB010000470">
    <property type="protein sequence ID" value="NEB18998.1"/>
    <property type="molecule type" value="Genomic_DNA"/>
</dbReference>
<name>A0A6N9UMW4_9ACTN</name>
<evidence type="ECO:0000256" key="2">
    <source>
        <dbReference type="SAM" id="Phobius"/>
    </source>
</evidence>
<sequence>PTGTPSAPGGTPPPPAGMPSAPTTGHTPAVAPGPEWPGAMSETGSFHLPPPQPTVTPATHPGGGTAQQPVRQPAFTGGPEYRLPPPPPLRADVPTAPYTARNPRSAPPAQHRGARRRRRSGPPAKVALPLLLLALACYTVGFWALTRI</sequence>
<gene>
    <name evidence="3" type="ORF">G3I46_21225</name>
</gene>
<keyword evidence="2" id="KW-0472">Membrane</keyword>
<accession>A0A6N9UMW4</accession>
<feature type="non-terminal residue" evidence="3">
    <location>
        <position position="1"/>
    </location>
</feature>
<keyword evidence="4" id="KW-1185">Reference proteome</keyword>
<keyword evidence="3" id="KW-0418">Kinase</keyword>
<proteinExistence type="predicted"/>
<feature type="region of interest" description="Disordered" evidence="1">
    <location>
        <begin position="1"/>
        <end position="123"/>
    </location>
</feature>
<dbReference type="GO" id="GO:0004674">
    <property type="term" value="F:protein serine/threonine kinase activity"/>
    <property type="evidence" value="ECO:0007669"/>
    <property type="project" value="UniProtKB-KW"/>
</dbReference>
<organism evidence="3 4">
    <name type="scientific">Streptomyces coelicoflavus</name>
    <dbReference type="NCBI Taxonomy" id="285562"/>
    <lineage>
        <taxon>Bacteria</taxon>
        <taxon>Bacillati</taxon>
        <taxon>Actinomycetota</taxon>
        <taxon>Actinomycetes</taxon>
        <taxon>Kitasatosporales</taxon>
        <taxon>Streptomycetaceae</taxon>
        <taxon>Streptomyces</taxon>
    </lineage>
</organism>
<dbReference type="AlphaFoldDB" id="A0A6N9UMW4"/>
<dbReference type="Proteomes" id="UP000469545">
    <property type="component" value="Unassembled WGS sequence"/>
</dbReference>
<keyword evidence="2" id="KW-1133">Transmembrane helix</keyword>
<reference evidence="3 4" key="1">
    <citation type="submission" date="2020-01" db="EMBL/GenBank/DDBJ databases">
        <title>Insect and environment-associated Actinomycetes.</title>
        <authorList>
            <person name="Currrie C."/>
            <person name="Chevrette M."/>
            <person name="Carlson C."/>
            <person name="Stubbendieck R."/>
            <person name="Wendt-Pienkowski E."/>
        </authorList>
    </citation>
    <scope>NUCLEOTIDE SEQUENCE [LARGE SCALE GENOMIC DNA]</scope>
    <source>
        <strain evidence="3 4">SID14172</strain>
    </source>
</reference>